<name>A0ABT0Q234_9RHOB</name>
<dbReference type="Proteomes" id="UP001203880">
    <property type="component" value="Unassembled WGS sequence"/>
</dbReference>
<evidence type="ECO:0000313" key="4">
    <source>
        <dbReference type="EMBL" id="MCL6283228.1"/>
    </source>
</evidence>
<proteinExistence type="predicted"/>
<feature type="domain" description="SPFH" evidence="2">
    <location>
        <begin position="26"/>
        <end position="235"/>
    </location>
</feature>
<organism evidence="4 5">
    <name type="scientific">Ruegeria spongiae</name>
    <dbReference type="NCBI Taxonomy" id="2942209"/>
    <lineage>
        <taxon>Bacteria</taxon>
        <taxon>Pseudomonadati</taxon>
        <taxon>Pseudomonadota</taxon>
        <taxon>Alphaproteobacteria</taxon>
        <taxon>Rhodobacterales</taxon>
        <taxon>Roseobacteraceae</taxon>
        <taxon>Ruegeria</taxon>
    </lineage>
</organism>
<evidence type="ECO:0000259" key="2">
    <source>
        <dbReference type="Pfam" id="PF13421"/>
    </source>
</evidence>
<dbReference type="InterPro" id="IPR033880">
    <property type="entry name" value="SPFH_YdjI"/>
</dbReference>
<protein>
    <submittedName>
        <fullName evidence="4">SPFH domain-containing protein</fullName>
    </submittedName>
</protein>
<feature type="domain" description="GYF" evidence="3">
    <location>
        <begin position="319"/>
        <end position="368"/>
    </location>
</feature>
<dbReference type="InterPro" id="IPR025640">
    <property type="entry name" value="GYF_2"/>
</dbReference>
<dbReference type="RefSeq" id="WP_249707930.1">
    <property type="nucleotide sequence ID" value="NZ_JAMFMB010000006.1"/>
</dbReference>
<dbReference type="EMBL" id="JAMFMB010000006">
    <property type="protein sequence ID" value="MCL6283228.1"/>
    <property type="molecule type" value="Genomic_DNA"/>
</dbReference>
<evidence type="ECO:0000313" key="5">
    <source>
        <dbReference type="Proteomes" id="UP001203880"/>
    </source>
</evidence>
<dbReference type="Pfam" id="PF14237">
    <property type="entry name" value="GYF_2"/>
    <property type="match status" value="1"/>
</dbReference>
<dbReference type="PANTHER" id="PTHR37826:SF2">
    <property type="entry name" value="ZINC-RIBBON DOMAIN-CONTAINING PROTEIN"/>
    <property type="match status" value="1"/>
</dbReference>
<dbReference type="CDD" id="cd03408">
    <property type="entry name" value="SPFH_like_u1"/>
    <property type="match status" value="1"/>
</dbReference>
<evidence type="ECO:0000256" key="1">
    <source>
        <dbReference type="SAM" id="MobiDB-lite"/>
    </source>
</evidence>
<feature type="region of interest" description="Disordered" evidence="1">
    <location>
        <begin position="286"/>
        <end position="312"/>
    </location>
</feature>
<dbReference type="PANTHER" id="PTHR37826">
    <property type="entry name" value="FLOTILLIN BAND_7_5 DOMAIN PROTEIN"/>
    <property type="match status" value="1"/>
</dbReference>
<sequence>MGIFDFLSGEFIDVIHWVDDTRDTMVWRFQREGHEIKYGAKLTVREGQSAVFVHEGQLADVFTPGLYMLETNNMPIMTTLQHWDHGFKSPFKSEIYFVNTTRFNNLKWGTKNPIMLRDPEFGPTRIRAFGTYTVRVKDPAKFLIEIVGTDGEFTMDEISYQIRNIIVQEFSRVIAGSGIPVLDMAANTADLGKLIAAEVSPVLDSYGLEMPEFYIENISLPPAVEAALDKRTSMGLAGDLGKFTQYSAAEAMTAAATNPSGGGGMGAGLGMGMGMAMAQQMGNMAAGQPSGPWGAPAPAATQPAASVAPPPPPPVEHVWHIAVEGQTSGPFSKAKLGRMATAGEITRETYVWTAGQDGWKRAEDVQELAQLFTILPPPPPGI</sequence>
<keyword evidence="5" id="KW-1185">Reference proteome</keyword>
<reference evidence="4" key="1">
    <citation type="submission" date="2022-05" db="EMBL/GenBank/DDBJ databases">
        <authorList>
            <person name="Park J.-S."/>
        </authorList>
    </citation>
    <scope>NUCLEOTIDE SEQUENCE</scope>
    <source>
        <strain evidence="4">2012CJ41-6</strain>
    </source>
</reference>
<dbReference type="InterPro" id="IPR036013">
    <property type="entry name" value="Band_7/SPFH_dom_sf"/>
</dbReference>
<dbReference type="SUPFAM" id="SSF117892">
    <property type="entry name" value="Band 7/SPFH domain"/>
    <property type="match status" value="1"/>
</dbReference>
<dbReference type="Pfam" id="PF13421">
    <property type="entry name" value="Band_7_1"/>
    <property type="match status" value="1"/>
</dbReference>
<feature type="compositionally biased region" description="Low complexity" evidence="1">
    <location>
        <begin position="286"/>
        <end position="307"/>
    </location>
</feature>
<dbReference type="Gene3D" id="3.30.479.30">
    <property type="entry name" value="Band 7 domain"/>
    <property type="match status" value="1"/>
</dbReference>
<evidence type="ECO:0000259" key="3">
    <source>
        <dbReference type="Pfam" id="PF14237"/>
    </source>
</evidence>
<comment type="caution">
    <text evidence="4">The sequence shown here is derived from an EMBL/GenBank/DDBJ whole genome shotgun (WGS) entry which is preliminary data.</text>
</comment>
<gene>
    <name evidence="4" type="ORF">M3P21_06750</name>
</gene>
<accession>A0ABT0Q234</accession>